<dbReference type="PROSITE" id="PS51194">
    <property type="entry name" value="HELICASE_CTER"/>
    <property type="match status" value="1"/>
</dbReference>
<dbReference type="GO" id="GO:0016787">
    <property type="term" value="F:hydrolase activity"/>
    <property type="evidence" value="ECO:0007669"/>
    <property type="project" value="UniProtKB-KW"/>
</dbReference>
<dbReference type="PANTHER" id="PTHR47958">
    <property type="entry name" value="ATP-DEPENDENT RNA HELICASE DBP3"/>
    <property type="match status" value="1"/>
</dbReference>
<dbReference type="SUPFAM" id="SSF52540">
    <property type="entry name" value="P-loop containing nucleoside triphosphate hydrolases"/>
    <property type="match status" value="1"/>
</dbReference>
<reference evidence="13" key="1">
    <citation type="submission" date="2022-11" db="UniProtKB">
        <authorList>
            <consortium name="WormBaseParasite"/>
        </authorList>
    </citation>
    <scope>IDENTIFICATION</scope>
</reference>
<dbReference type="InterPro" id="IPR014014">
    <property type="entry name" value="RNA_helicase_DEAD_Q_motif"/>
</dbReference>
<dbReference type="Proteomes" id="UP000887566">
    <property type="component" value="Unplaced"/>
</dbReference>
<dbReference type="FunFam" id="3.40.50.300:FF:000079">
    <property type="entry name" value="probable ATP-dependent RNA helicase DDX17"/>
    <property type="match status" value="1"/>
</dbReference>
<evidence type="ECO:0000259" key="9">
    <source>
        <dbReference type="PROSITE" id="PS51192"/>
    </source>
</evidence>
<sequence>MAGRGNTAARSPQLFGLAASTAVGSANGFGSCSNASVPSTGYSLGGGGYGRGSAARRNRESGFTQSAFGTKSEAANGASSTLGNGSGWKSSDTNGNGWKSSDVSGSNWNSSNANGSGWSSSKANDGGWNSSDVKGGGWPSTEVNESTWKSNDVNRGEWPTNDKPWDTTESAFSGFSVTTPTSNDSEYATEWKGTGGFGNAVSTSNAAKTTHDNHSSTTRSSNPQWSSNSFGFRANNGGNASTNSSDFGFRQPRAEQSGFTQASEEQLRSYLDATPGTATSSAFGENIAGGFGKSKFGGFDEVYASLSKLSPSERFKDAPPVIKSFYSEHPEVMAQSAEEVAALRKQKNNISVEDNSTEKNREVPKPIWKFEHAFGTYPEIMEEIKKHKFEEPSPIQCQAWPIALSGYDVIGIAQTGTGKTLAFLLPAFIHIENQAIPRSERVGPTVLVITPTRELALQIEREVKKYSYKGIRSVCVYGGGCRRSQVDICGLGVEIVIATPGRLNDLVQSGNVDLSSITYLVLDEADRMLDMGFEPQIRKILYDIRPDRHTLLTSATWPPIVRELAQQYTKDAFMVVVGSLDLNACANVEQLLEVVEEDEKRKRLLDFIREMRPTDKALVFVGRKRMADHLSSDLSRMGIECQALHGDRDQLDRERALHDLRKGRVRLLVATDVASRGLDVPDITHVFNYDFPNNIEEYVHRIGRTGRAGKFGKAITLMTRSDWRQAKEIIAILEKNNQNIPDELRQMASRFEAFVARMAAQGSDPSYRPSYGSSRSRGSQRGDSNGFYDPFTGELIGTRADF</sequence>
<dbReference type="EC" id="3.6.4.13" evidence="1"/>
<evidence type="ECO:0000256" key="3">
    <source>
        <dbReference type="ARBA" id="ARBA00022801"/>
    </source>
</evidence>
<keyword evidence="4" id="KW-0347">Helicase</keyword>
<dbReference type="PROSITE" id="PS00039">
    <property type="entry name" value="DEAD_ATP_HELICASE"/>
    <property type="match status" value="1"/>
</dbReference>
<dbReference type="CDD" id="cd18787">
    <property type="entry name" value="SF2_C_DEAD"/>
    <property type="match status" value="1"/>
</dbReference>
<dbReference type="AlphaFoldDB" id="A0A914VPL3"/>
<evidence type="ECO:0000256" key="6">
    <source>
        <dbReference type="ARBA" id="ARBA00047984"/>
    </source>
</evidence>
<evidence type="ECO:0000259" key="11">
    <source>
        <dbReference type="PROSITE" id="PS51195"/>
    </source>
</evidence>
<accession>A0A914VPL3</accession>
<dbReference type="Pfam" id="PF00271">
    <property type="entry name" value="Helicase_C"/>
    <property type="match status" value="1"/>
</dbReference>
<dbReference type="PROSITE" id="PS51195">
    <property type="entry name" value="Q_MOTIF"/>
    <property type="match status" value="1"/>
</dbReference>
<dbReference type="Gene3D" id="3.40.50.300">
    <property type="entry name" value="P-loop containing nucleotide triphosphate hydrolases"/>
    <property type="match status" value="2"/>
</dbReference>
<feature type="compositionally biased region" description="Polar residues" evidence="8">
    <location>
        <begin position="167"/>
        <end position="185"/>
    </location>
</feature>
<keyword evidence="2" id="KW-0547">Nucleotide-binding</keyword>
<evidence type="ECO:0000313" key="13">
    <source>
        <dbReference type="WBParaSite" id="PSAMB.scaffold2287size24108.g17124.t1"/>
    </source>
</evidence>
<evidence type="ECO:0000313" key="12">
    <source>
        <dbReference type="Proteomes" id="UP000887566"/>
    </source>
</evidence>
<feature type="domain" description="DEAD-box RNA helicase Q" evidence="11">
    <location>
        <begin position="369"/>
        <end position="397"/>
    </location>
</feature>
<feature type="region of interest" description="Disordered" evidence="8">
    <location>
        <begin position="762"/>
        <end position="790"/>
    </location>
</feature>
<dbReference type="InterPro" id="IPR014001">
    <property type="entry name" value="Helicase_ATP-bd"/>
</dbReference>
<name>A0A914VPL3_9BILA</name>
<dbReference type="FunFam" id="3.40.50.300:FF:000008">
    <property type="entry name" value="ATP-dependent RNA helicase RhlB"/>
    <property type="match status" value="1"/>
</dbReference>
<dbReference type="SMART" id="SM00490">
    <property type="entry name" value="HELICc"/>
    <property type="match status" value="1"/>
</dbReference>
<dbReference type="PROSITE" id="PS51257">
    <property type="entry name" value="PROKAR_LIPOPROTEIN"/>
    <property type="match status" value="1"/>
</dbReference>
<evidence type="ECO:0000256" key="5">
    <source>
        <dbReference type="ARBA" id="ARBA00022840"/>
    </source>
</evidence>
<feature type="region of interest" description="Disordered" evidence="8">
    <location>
        <begin position="35"/>
        <end position="185"/>
    </location>
</feature>
<proteinExistence type="predicted"/>
<dbReference type="InterPro" id="IPR000629">
    <property type="entry name" value="RNA-helicase_DEAD-box_CS"/>
</dbReference>
<keyword evidence="12" id="KW-1185">Reference proteome</keyword>
<protein>
    <recommendedName>
        <fullName evidence="1">RNA helicase</fullName>
        <ecNumber evidence="1">3.6.4.13</ecNumber>
    </recommendedName>
</protein>
<feature type="domain" description="Helicase C-terminal" evidence="10">
    <location>
        <begin position="587"/>
        <end position="748"/>
    </location>
</feature>
<evidence type="ECO:0000256" key="8">
    <source>
        <dbReference type="SAM" id="MobiDB-lite"/>
    </source>
</evidence>
<dbReference type="Pfam" id="PF00270">
    <property type="entry name" value="DEAD"/>
    <property type="match status" value="1"/>
</dbReference>
<organism evidence="12 13">
    <name type="scientific">Plectus sambesii</name>
    <dbReference type="NCBI Taxonomy" id="2011161"/>
    <lineage>
        <taxon>Eukaryota</taxon>
        <taxon>Metazoa</taxon>
        <taxon>Ecdysozoa</taxon>
        <taxon>Nematoda</taxon>
        <taxon>Chromadorea</taxon>
        <taxon>Plectida</taxon>
        <taxon>Plectina</taxon>
        <taxon>Plectoidea</taxon>
        <taxon>Plectidae</taxon>
        <taxon>Plectus</taxon>
    </lineage>
</organism>
<feature type="compositionally biased region" description="Low complexity" evidence="8">
    <location>
        <begin position="234"/>
        <end position="245"/>
    </location>
</feature>
<feature type="region of interest" description="Disordered" evidence="8">
    <location>
        <begin position="198"/>
        <end position="265"/>
    </location>
</feature>
<dbReference type="InterPro" id="IPR011545">
    <property type="entry name" value="DEAD/DEAH_box_helicase_dom"/>
</dbReference>
<dbReference type="PROSITE" id="PS51192">
    <property type="entry name" value="HELICASE_ATP_BIND_1"/>
    <property type="match status" value="1"/>
</dbReference>
<feature type="compositionally biased region" description="Polar residues" evidence="8">
    <location>
        <begin position="77"/>
        <end position="99"/>
    </location>
</feature>
<evidence type="ECO:0000256" key="1">
    <source>
        <dbReference type="ARBA" id="ARBA00012552"/>
    </source>
</evidence>
<comment type="catalytic activity">
    <reaction evidence="6">
        <text>ATP + H2O = ADP + phosphate + H(+)</text>
        <dbReference type="Rhea" id="RHEA:13065"/>
        <dbReference type="ChEBI" id="CHEBI:15377"/>
        <dbReference type="ChEBI" id="CHEBI:15378"/>
        <dbReference type="ChEBI" id="CHEBI:30616"/>
        <dbReference type="ChEBI" id="CHEBI:43474"/>
        <dbReference type="ChEBI" id="CHEBI:456216"/>
        <dbReference type="EC" id="3.6.4.13"/>
    </reaction>
</comment>
<keyword evidence="3" id="KW-0378">Hydrolase</keyword>
<feature type="short sequence motif" description="Q motif" evidence="7">
    <location>
        <begin position="369"/>
        <end position="397"/>
    </location>
</feature>
<evidence type="ECO:0000256" key="4">
    <source>
        <dbReference type="ARBA" id="ARBA00022806"/>
    </source>
</evidence>
<evidence type="ECO:0000256" key="7">
    <source>
        <dbReference type="PROSITE-ProRule" id="PRU00552"/>
    </source>
</evidence>
<dbReference type="InterPro" id="IPR027417">
    <property type="entry name" value="P-loop_NTPase"/>
</dbReference>
<dbReference type="InterPro" id="IPR001650">
    <property type="entry name" value="Helicase_C-like"/>
</dbReference>
<dbReference type="WBParaSite" id="PSAMB.scaffold2287size24108.g17124.t1">
    <property type="protein sequence ID" value="PSAMB.scaffold2287size24108.g17124.t1"/>
    <property type="gene ID" value="PSAMB.scaffold2287size24108.g17124"/>
</dbReference>
<dbReference type="GO" id="GO:0003724">
    <property type="term" value="F:RNA helicase activity"/>
    <property type="evidence" value="ECO:0007669"/>
    <property type="project" value="UniProtKB-EC"/>
</dbReference>
<dbReference type="SMART" id="SM00487">
    <property type="entry name" value="DEXDc"/>
    <property type="match status" value="1"/>
</dbReference>
<keyword evidence="5" id="KW-0067">ATP-binding</keyword>
<feature type="compositionally biased region" description="Low complexity" evidence="8">
    <location>
        <begin position="762"/>
        <end position="784"/>
    </location>
</feature>
<dbReference type="GO" id="GO:0043186">
    <property type="term" value="C:P granule"/>
    <property type="evidence" value="ECO:0007669"/>
    <property type="project" value="UniProtKB-ARBA"/>
</dbReference>
<evidence type="ECO:0000259" key="10">
    <source>
        <dbReference type="PROSITE" id="PS51194"/>
    </source>
</evidence>
<feature type="domain" description="Helicase ATP-binding" evidence="9">
    <location>
        <begin position="400"/>
        <end position="575"/>
    </location>
</feature>
<feature type="compositionally biased region" description="Low complexity" evidence="8">
    <location>
        <begin position="100"/>
        <end position="124"/>
    </location>
</feature>
<dbReference type="CDD" id="cd17958">
    <property type="entry name" value="DEADc_DDX43_DDX53"/>
    <property type="match status" value="1"/>
</dbReference>
<feature type="compositionally biased region" description="Polar residues" evidence="8">
    <location>
        <begin position="215"/>
        <end position="230"/>
    </location>
</feature>
<evidence type="ECO:0000256" key="2">
    <source>
        <dbReference type="ARBA" id="ARBA00022741"/>
    </source>
</evidence>
<dbReference type="GO" id="GO:0003676">
    <property type="term" value="F:nucleic acid binding"/>
    <property type="evidence" value="ECO:0007669"/>
    <property type="project" value="InterPro"/>
</dbReference>
<feature type="compositionally biased region" description="Polar residues" evidence="8">
    <location>
        <begin position="141"/>
        <end position="153"/>
    </location>
</feature>
<dbReference type="GO" id="GO:0005524">
    <property type="term" value="F:ATP binding"/>
    <property type="evidence" value="ECO:0007669"/>
    <property type="project" value="UniProtKB-KW"/>
</dbReference>